<dbReference type="Proteomes" id="UP000823926">
    <property type="component" value="Unassembled WGS sequence"/>
</dbReference>
<sequence>MTEISELHLVERVERNVARVLAQNAELREANAALAAENARLEALTTAQAAEMAQLRHQMDQLLLRKSVTEVSGGVRAAKLRINRLLKDIDRCIALMNK</sequence>
<organism evidence="2 3">
    <name type="scientific">Candidatus Rikenella faecigallinarum</name>
    <dbReference type="NCBI Taxonomy" id="2838745"/>
    <lineage>
        <taxon>Bacteria</taxon>
        <taxon>Pseudomonadati</taxon>
        <taxon>Bacteroidota</taxon>
        <taxon>Bacteroidia</taxon>
        <taxon>Bacteroidales</taxon>
        <taxon>Rikenellaceae</taxon>
        <taxon>Rikenella</taxon>
    </lineage>
</organism>
<feature type="coiled-coil region" evidence="1">
    <location>
        <begin position="10"/>
        <end position="47"/>
    </location>
</feature>
<name>A0A9D1QDF8_9BACT</name>
<dbReference type="EMBL" id="DXHL01000019">
    <property type="protein sequence ID" value="HIW10483.1"/>
    <property type="molecule type" value="Genomic_DNA"/>
</dbReference>
<protein>
    <submittedName>
        <fullName evidence="2">Uncharacterized protein</fullName>
    </submittedName>
</protein>
<proteinExistence type="predicted"/>
<gene>
    <name evidence="2" type="ORF">H9888_03175</name>
</gene>
<reference evidence="2" key="1">
    <citation type="journal article" date="2021" name="PeerJ">
        <title>Extensive microbial diversity within the chicken gut microbiome revealed by metagenomics and culture.</title>
        <authorList>
            <person name="Gilroy R."/>
            <person name="Ravi A."/>
            <person name="Getino M."/>
            <person name="Pursley I."/>
            <person name="Horton D.L."/>
            <person name="Alikhan N.F."/>
            <person name="Baker D."/>
            <person name="Gharbi K."/>
            <person name="Hall N."/>
            <person name="Watson M."/>
            <person name="Adriaenssens E.M."/>
            <person name="Foster-Nyarko E."/>
            <person name="Jarju S."/>
            <person name="Secka A."/>
            <person name="Antonio M."/>
            <person name="Oren A."/>
            <person name="Chaudhuri R.R."/>
            <person name="La Ragione R."/>
            <person name="Hildebrand F."/>
            <person name="Pallen M.J."/>
        </authorList>
    </citation>
    <scope>NUCLEOTIDE SEQUENCE</scope>
    <source>
        <strain evidence="2">ChiBcec15-1070</strain>
    </source>
</reference>
<evidence type="ECO:0000313" key="3">
    <source>
        <dbReference type="Proteomes" id="UP000823926"/>
    </source>
</evidence>
<dbReference type="AlphaFoldDB" id="A0A9D1QDF8"/>
<reference evidence="2" key="2">
    <citation type="submission" date="2021-04" db="EMBL/GenBank/DDBJ databases">
        <authorList>
            <person name="Gilroy R."/>
        </authorList>
    </citation>
    <scope>NUCLEOTIDE SEQUENCE</scope>
    <source>
        <strain evidence="2">ChiBcec15-1070</strain>
    </source>
</reference>
<accession>A0A9D1QDF8</accession>
<evidence type="ECO:0000256" key="1">
    <source>
        <dbReference type="SAM" id="Coils"/>
    </source>
</evidence>
<comment type="caution">
    <text evidence="2">The sequence shown here is derived from an EMBL/GenBank/DDBJ whole genome shotgun (WGS) entry which is preliminary data.</text>
</comment>
<evidence type="ECO:0000313" key="2">
    <source>
        <dbReference type="EMBL" id="HIW10483.1"/>
    </source>
</evidence>
<keyword evidence="1" id="KW-0175">Coiled coil</keyword>